<accession>A0AAW0YP27</accession>
<feature type="compositionally biased region" description="Basic and acidic residues" evidence="1">
    <location>
        <begin position="70"/>
        <end position="82"/>
    </location>
</feature>
<dbReference type="GeneID" id="92180868"/>
<evidence type="ECO:0008006" key="5">
    <source>
        <dbReference type="Google" id="ProtNLM"/>
    </source>
</evidence>
<dbReference type="KEGG" id="kne:92180868"/>
<reference evidence="3 4" key="1">
    <citation type="journal article" date="2024" name="bioRxiv">
        <title>Comparative genomics of Cryptococcus and Kwoniella reveals pathogenesis evolution and contrasting karyotype dynamics via intercentromeric recombination or chromosome fusion.</title>
        <authorList>
            <person name="Coelho M.A."/>
            <person name="David-Palma M."/>
            <person name="Shea T."/>
            <person name="Bowers K."/>
            <person name="McGinley-Smith S."/>
            <person name="Mohammad A.W."/>
            <person name="Gnirke A."/>
            <person name="Yurkov A.M."/>
            <person name="Nowrousian M."/>
            <person name="Sun S."/>
            <person name="Cuomo C.A."/>
            <person name="Heitman J."/>
        </authorList>
    </citation>
    <scope>NUCLEOTIDE SEQUENCE [LARGE SCALE GENOMIC DNA]</scope>
    <source>
        <strain evidence="3 4">CBS 13917</strain>
    </source>
</reference>
<keyword evidence="4" id="KW-1185">Reference proteome</keyword>
<name>A0AAW0YP27_9TREE</name>
<evidence type="ECO:0000313" key="4">
    <source>
        <dbReference type="Proteomes" id="UP001388673"/>
    </source>
</evidence>
<evidence type="ECO:0000313" key="3">
    <source>
        <dbReference type="EMBL" id="KAK8854871.1"/>
    </source>
</evidence>
<dbReference type="RefSeq" id="XP_066803109.1">
    <property type="nucleotide sequence ID" value="XM_066946717.1"/>
</dbReference>
<dbReference type="AlphaFoldDB" id="A0AAW0YP27"/>
<evidence type="ECO:0000256" key="2">
    <source>
        <dbReference type="SAM" id="Phobius"/>
    </source>
</evidence>
<keyword evidence="2" id="KW-1133">Transmembrane helix</keyword>
<keyword evidence="2" id="KW-0812">Transmembrane</keyword>
<feature type="transmembrane region" description="Helical" evidence="2">
    <location>
        <begin position="180"/>
        <end position="200"/>
    </location>
</feature>
<feature type="compositionally biased region" description="Polar residues" evidence="1">
    <location>
        <begin position="14"/>
        <end position="24"/>
    </location>
</feature>
<feature type="region of interest" description="Disordered" evidence="1">
    <location>
        <begin position="1"/>
        <end position="99"/>
    </location>
</feature>
<dbReference type="EMBL" id="JBCAWK010000006">
    <property type="protein sequence ID" value="KAK8854871.1"/>
    <property type="molecule type" value="Genomic_DNA"/>
</dbReference>
<gene>
    <name evidence="3" type="ORF">IAR55_003610</name>
</gene>
<proteinExistence type="predicted"/>
<protein>
    <recommendedName>
        <fullName evidence="5">Late embryogenesis abundant protein LEA-2 subgroup domain-containing protein</fullName>
    </recommendedName>
</protein>
<sequence length="359" mass="40149">MTSRITTDFPHARPQTQYGLQQAQPPIHPSYDDRNSYSDQPHNSLYYEPGDDTDEPFDVRADFDGTGPRWSDRYGQRQEEGSLKSGSGGGGGGLADDRSYRPVANHVAPTGYSNTVKSLASREELVSVPVLGPEWQKSELHELSRRGQAELRGEKRTRAWREWTRDQRGLCGMKWFTRKMLVGILFAFVVALGVTLYFVIPRVPNFSFYEDQPFSVDNTTIAFSRSPTNFSFSGNLNLYADASSSYLPVHFTSLQAELYDLTTDKLIATGDNGNHRIARKAQQPVLLPVTFSYSATNTSDTTWNDIYDACGHLWTGTARPDLKFRLALKMSILGLVNHPEQSTQISGVTCPFQLPSNSV</sequence>
<evidence type="ECO:0000256" key="1">
    <source>
        <dbReference type="SAM" id="MobiDB-lite"/>
    </source>
</evidence>
<keyword evidence="2" id="KW-0472">Membrane</keyword>
<organism evidence="3 4">
    <name type="scientific">Kwoniella newhampshirensis</name>
    <dbReference type="NCBI Taxonomy" id="1651941"/>
    <lineage>
        <taxon>Eukaryota</taxon>
        <taxon>Fungi</taxon>
        <taxon>Dikarya</taxon>
        <taxon>Basidiomycota</taxon>
        <taxon>Agaricomycotina</taxon>
        <taxon>Tremellomycetes</taxon>
        <taxon>Tremellales</taxon>
        <taxon>Cryptococcaceae</taxon>
        <taxon>Kwoniella</taxon>
    </lineage>
</organism>
<comment type="caution">
    <text evidence="3">The sequence shown here is derived from an EMBL/GenBank/DDBJ whole genome shotgun (WGS) entry which is preliminary data.</text>
</comment>
<dbReference type="Proteomes" id="UP001388673">
    <property type="component" value="Unassembled WGS sequence"/>
</dbReference>